<feature type="region of interest" description="Disordered" evidence="1">
    <location>
        <begin position="78"/>
        <end position="106"/>
    </location>
</feature>
<evidence type="ECO:0000256" key="1">
    <source>
        <dbReference type="SAM" id="MobiDB-lite"/>
    </source>
</evidence>
<comment type="caution">
    <text evidence="3">The sequence shown here is derived from an EMBL/GenBank/DDBJ whole genome shotgun (WGS) entry which is preliminary data.</text>
</comment>
<dbReference type="AlphaFoldDB" id="A0A9N9Z7B6"/>
<proteinExistence type="predicted"/>
<reference evidence="3" key="1">
    <citation type="submission" date="2021-10" db="EMBL/GenBank/DDBJ databases">
        <authorList>
            <person name="Piombo E."/>
        </authorList>
    </citation>
    <scope>NUCLEOTIDE SEQUENCE</scope>
</reference>
<sequence length="248" mass="27506">MKFNILTVFLSVLSTVAVSTAREYRPALYERGGIYFPKRDSGQTTYRSHNGRAWVRNPEPYDYQDNCYRLGARSLNKPSRRLAGRAPPSPKRKSPAKAPGNSDAPDPRYAILIKAAGKTTFTAGKRYALLEKAKFTNINDFLHHRLVVGTYKLGGDGKPMFTDTAYYEVTKNSKEPNKGQCKISSGPWRADMAANFDVSFLGAVRQGVNVKAESDAYIGQEYSLAASVGGRGQNCQTYASGLWKRIKE</sequence>
<gene>
    <name evidence="3" type="ORF">CSOL1703_00013954</name>
</gene>
<feature type="chain" id="PRO_5040397472" evidence="2">
    <location>
        <begin position="22"/>
        <end position="248"/>
    </location>
</feature>
<keyword evidence="2" id="KW-0732">Signal</keyword>
<evidence type="ECO:0000313" key="3">
    <source>
        <dbReference type="EMBL" id="CAH0050715.1"/>
    </source>
</evidence>
<dbReference type="Proteomes" id="UP000775872">
    <property type="component" value="Unassembled WGS sequence"/>
</dbReference>
<protein>
    <submittedName>
        <fullName evidence="3">Uncharacterized protein</fullName>
    </submittedName>
</protein>
<organism evidence="3 4">
    <name type="scientific">Clonostachys solani</name>
    <dbReference type="NCBI Taxonomy" id="160281"/>
    <lineage>
        <taxon>Eukaryota</taxon>
        <taxon>Fungi</taxon>
        <taxon>Dikarya</taxon>
        <taxon>Ascomycota</taxon>
        <taxon>Pezizomycotina</taxon>
        <taxon>Sordariomycetes</taxon>
        <taxon>Hypocreomycetidae</taxon>
        <taxon>Hypocreales</taxon>
        <taxon>Bionectriaceae</taxon>
        <taxon>Clonostachys</taxon>
    </lineage>
</organism>
<name>A0A9N9Z7B6_9HYPO</name>
<feature type="signal peptide" evidence="2">
    <location>
        <begin position="1"/>
        <end position="21"/>
    </location>
</feature>
<dbReference type="EMBL" id="CABFOC020000038">
    <property type="protein sequence ID" value="CAH0050715.1"/>
    <property type="molecule type" value="Genomic_DNA"/>
</dbReference>
<accession>A0A9N9Z7B6</accession>
<evidence type="ECO:0000313" key="4">
    <source>
        <dbReference type="Proteomes" id="UP000775872"/>
    </source>
</evidence>
<keyword evidence="4" id="KW-1185">Reference proteome</keyword>
<evidence type="ECO:0000256" key="2">
    <source>
        <dbReference type="SAM" id="SignalP"/>
    </source>
</evidence>